<evidence type="ECO:0000256" key="1">
    <source>
        <dbReference type="PROSITE-ProRule" id="PRU00175"/>
    </source>
</evidence>
<feature type="compositionally biased region" description="Low complexity" evidence="2">
    <location>
        <begin position="166"/>
        <end position="180"/>
    </location>
</feature>
<dbReference type="InterPro" id="IPR013083">
    <property type="entry name" value="Znf_RING/FYVE/PHD"/>
</dbReference>
<proteinExistence type="predicted"/>
<keyword evidence="1" id="KW-0479">Metal-binding</keyword>
<dbReference type="InterPro" id="IPR001841">
    <property type="entry name" value="Znf_RING"/>
</dbReference>
<evidence type="ECO:0000313" key="4">
    <source>
        <dbReference type="EMBL" id="KDQ18334.1"/>
    </source>
</evidence>
<dbReference type="InterPro" id="IPR051826">
    <property type="entry name" value="E3_ubiquitin-ligase_domain"/>
</dbReference>
<dbReference type="GO" id="GO:0006511">
    <property type="term" value="P:ubiquitin-dependent protein catabolic process"/>
    <property type="evidence" value="ECO:0007669"/>
    <property type="project" value="TreeGrafter"/>
</dbReference>
<evidence type="ECO:0000259" key="3">
    <source>
        <dbReference type="PROSITE" id="PS50089"/>
    </source>
</evidence>
<dbReference type="PANTHER" id="PTHR22765:SF416">
    <property type="entry name" value="E3 UBIQUITIN-PROTEIN LIGASE GODZILLA"/>
    <property type="match status" value="1"/>
</dbReference>
<dbReference type="InParanoid" id="A0A067MRY5"/>
<evidence type="ECO:0000313" key="5">
    <source>
        <dbReference type="Proteomes" id="UP000027195"/>
    </source>
</evidence>
<dbReference type="OrthoDB" id="8062037at2759"/>
<organism evidence="4 5">
    <name type="scientific">Botryobasidium botryosum (strain FD-172 SS1)</name>
    <dbReference type="NCBI Taxonomy" id="930990"/>
    <lineage>
        <taxon>Eukaryota</taxon>
        <taxon>Fungi</taxon>
        <taxon>Dikarya</taxon>
        <taxon>Basidiomycota</taxon>
        <taxon>Agaricomycotina</taxon>
        <taxon>Agaricomycetes</taxon>
        <taxon>Cantharellales</taxon>
        <taxon>Botryobasidiaceae</taxon>
        <taxon>Botryobasidium</taxon>
    </lineage>
</organism>
<dbReference type="STRING" id="930990.A0A067MRY5"/>
<dbReference type="SUPFAM" id="SSF57850">
    <property type="entry name" value="RING/U-box"/>
    <property type="match status" value="1"/>
</dbReference>
<feature type="compositionally biased region" description="Polar residues" evidence="2">
    <location>
        <begin position="125"/>
        <end position="141"/>
    </location>
</feature>
<dbReference type="GO" id="GO:0005737">
    <property type="term" value="C:cytoplasm"/>
    <property type="evidence" value="ECO:0007669"/>
    <property type="project" value="TreeGrafter"/>
</dbReference>
<dbReference type="EMBL" id="KL198021">
    <property type="protein sequence ID" value="KDQ18334.1"/>
    <property type="molecule type" value="Genomic_DNA"/>
</dbReference>
<dbReference type="Proteomes" id="UP000027195">
    <property type="component" value="Unassembled WGS sequence"/>
</dbReference>
<feature type="compositionally biased region" description="Gly residues" evidence="2">
    <location>
        <begin position="257"/>
        <end position="274"/>
    </location>
</feature>
<protein>
    <recommendedName>
        <fullName evidence="3">RING-type domain-containing protein</fullName>
    </recommendedName>
</protein>
<feature type="domain" description="RING-type" evidence="3">
    <location>
        <begin position="289"/>
        <end position="334"/>
    </location>
</feature>
<reference evidence="5" key="1">
    <citation type="journal article" date="2014" name="Proc. Natl. Acad. Sci. U.S.A.">
        <title>Extensive sampling of basidiomycete genomes demonstrates inadequacy of the white-rot/brown-rot paradigm for wood decay fungi.</title>
        <authorList>
            <person name="Riley R."/>
            <person name="Salamov A.A."/>
            <person name="Brown D.W."/>
            <person name="Nagy L.G."/>
            <person name="Floudas D."/>
            <person name="Held B.W."/>
            <person name="Levasseur A."/>
            <person name="Lombard V."/>
            <person name="Morin E."/>
            <person name="Otillar R."/>
            <person name="Lindquist E.A."/>
            <person name="Sun H."/>
            <person name="LaButti K.M."/>
            <person name="Schmutz J."/>
            <person name="Jabbour D."/>
            <person name="Luo H."/>
            <person name="Baker S.E."/>
            <person name="Pisabarro A.G."/>
            <person name="Walton J.D."/>
            <person name="Blanchette R.A."/>
            <person name="Henrissat B."/>
            <person name="Martin F."/>
            <person name="Cullen D."/>
            <person name="Hibbett D.S."/>
            <person name="Grigoriev I.V."/>
        </authorList>
    </citation>
    <scope>NUCLEOTIDE SEQUENCE [LARGE SCALE GENOMIC DNA]</scope>
    <source>
        <strain evidence="5">FD-172 SS1</strain>
    </source>
</reference>
<dbReference type="GO" id="GO:0008270">
    <property type="term" value="F:zinc ion binding"/>
    <property type="evidence" value="ECO:0007669"/>
    <property type="project" value="UniProtKB-KW"/>
</dbReference>
<keyword evidence="5" id="KW-1185">Reference proteome</keyword>
<gene>
    <name evidence="4" type="ORF">BOTBODRAFT_42101</name>
</gene>
<dbReference type="GO" id="GO:0061630">
    <property type="term" value="F:ubiquitin protein ligase activity"/>
    <property type="evidence" value="ECO:0007669"/>
    <property type="project" value="TreeGrafter"/>
</dbReference>
<sequence length="360" mass="39495">MWLQKCEAALRDPIKGALDWSGHLGLVLDQLKVWRSQLSEVVGEEIFGKGVALNETMAKIQPLQVEMDAQIRTKFCGTRHYRNKAVTARWLCRLWMYPGLTPTTYRDSLTVNAFLDSRPLSGLHSRQSTRLSAASTYSNQEGECEMAPPSRRSPHKPPRLELGVLSTTSSRRGSVSSVSSIQTLEFDLEPTSTSPTSPLIGYSSPLSETSVPPRKPEQTAEEINDSKLVLNETGGRCPGRMGRPNRPGCRHHTQEGETGGSGSGSGEGAGGGVAGDESLIPDAIEVETCPICIVDFEVDDVDETWVMPCDSHHRFHKDCMGLLLELSASCPICRKSSFTRSRSQSRLDDIHVSFAFGLYL</sequence>
<dbReference type="HOGENOM" id="CLU_769435_0_0_1"/>
<dbReference type="Gene3D" id="3.30.40.10">
    <property type="entry name" value="Zinc/RING finger domain, C3HC4 (zinc finger)"/>
    <property type="match status" value="1"/>
</dbReference>
<keyword evidence="1" id="KW-0862">Zinc</keyword>
<feature type="region of interest" description="Disordered" evidence="2">
    <location>
        <begin position="125"/>
        <end position="277"/>
    </location>
</feature>
<evidence type="ECO:0000256" key="2">
    <source>
        <dbReference type="SAM" id="MobiDB-lite"/>
    </source>
</evidence>
<dbReference type="PANTHER" id="PTHR22765">
    <property type="entry name" value="RING FINGER AND PROTEASE ASSOCIATED DOMAIN-CONTAINING"/>
    <property type="match status" value="1"/>
</dbReference>
<name>A0A067MRY5_BOTB1</name>
<dbReference type="AlphaFoldDB" id="A0A067MRY5"/>
<dbReference type="Pfam" id="PF13639">
    <property type="entry name" value="zf-RING_2"/>
    <property type="match status" value="1"/>
</dbReference>
<dbReference type="PROSITE" id="PS50089">
    <property type="entry name" value="ZF_RING_2"/>
    <property type="match status" value="1"/>
</dbReference>
<keyword evidence="1" id="KW-0863">Zinc-finger</keyword>
<accession>A0A067MRY5</accession>